<dbReference type="InterPro" id="IPR051863">
    <property type="entry name" value="HIPP"/>
</dbReference>
<dbReference type="Gene3D" id="3.30.70.100">
    <property type="match status" value="1"/>
</dbReference>
<dbReference type="GO" id="GO:0046872">
    <property type="term" value="F:metal ion binding"/>
    <property type="evidence" value="ECO:0007669"/>
    <property type="project" value="UniProtKB-KW"/>
</dbReference>
<organism evidence="3 4">
    <name type="scientific">Vigna mungo</name>
    <name type="common">Black gram</name>
    <name type="synonym">Phaseolus mungo</name>
    <dbReference type="NCBI Taxonomy" id="3915"/>
    <lineage>
        <taxon>Eukaryota</taxon>
        <taxon>Viridiplantae</taxon>
        <taxon>Streptophyta</taxon>
        <taxon>Embryophyta</taxon>
        <taxon>Tracheophyta</taxon>
        <taxon>Spermatophyta</taxon>
        <taxon>Magnoliopsida</taxon>
        <taxon>eudicotyledons</taxon>
        <taxon>Gunneridae</taxon>
        <taxon>Pentapetalae</taxon>
        <taxon>rosids</taxon>
        <taxon>fabids</taxon>
        <taxon>Fabales</taxon>
        <taxon>Fabaceae</taxon>
        <taxon>Papilionoideae</taxon>
        <taxon>50 kb inversion clade</taxon>
        <taxon>NPAAA clade</taxon>
        <taxon>indigoferoid/millettioid clade</taxon>
        <taxon>Phaseoleae</taxon>
        <taxon>Vigna</taxon>
    </lineage>
</organism>
<keyword evidence="1" id="KW-0479">Metal-binding</keyword>
<reference evidence="3 4" key="1">
    <citation type="journal article" date="2023" name="Life. Sci Alliance">
        <title>Evolutionary insights into 3D genome organization and epigenetic landscape of Vigna mungo.</title>
        <authorList>
            <person name="Junaid A."/>
            <person name="Singh B."/>
            <person name="Bhatia S."/>
        </authorList>
    </citation>
    <scope>NUCLEOTIDE SEQUENCE [LARGE SCALE GENOMIC DNA]</scope>
    <source>
        <strain evidence="3">Urdbean</strain>
    </source>
</reference>
<evidence type="ECO:0000313" key="3">
    <source>
        <dbReference type="EMBL" id="WVZ17745.1"/>
    </source>
</evidence>
<dbReference type="PANTHER" id="PTHR45811:SF35">
    <property type="entry name" value="HEAVY METAL-ASSOCIATED ISOPRENYLATED PLANT PROTEIN 39"/>
    <property type="match status" value="1"/>
</dbReference>
<evidence type="ECO:0000256" key="1">
    <source>
        <dbReference type="ARBA" id="ARBA00022723"/>
    </source>
</evidence>
<sequence>MMRLWNILGIDAIAMNMKEKKLTVIGTVDPVSVVSKLRKYWQTDIVEVGPVKEPEKKDDAKKADAKKEGDKKEEQKKEEGKKEEGKKDEKKEDEKKKEPIPDPVLEWIKAQRAAYNPYMTTHYYAPSIEENPNASAPTQDLLAHPQPLQTIKKMSFLVRQQHCHVFLHVGHGGSKAYA</sequence>
<evidence type="ECO:0008006" key="5">
    <source>
        <dbReference type="Google" id="ProtNLM"/>
    </source>
</evidence>
<accession>A0AAQ3NX30</accession>
<protein>
    <recommendedName>
        <fullName evidence="5">HMA domain-containing protein</fullName>
    </recommendedName>
</protein>
<dbReference type="Proteomes" id="UP001374535">
    <property type="component" value="Chromosome 3"/>
</dbReference>
<feature type="region of interest" description="Disordered" evidence="2">
    <location>
        <begin position="52"/>
        <end position="102"/>
    </location>
</feature>
<dbReference type="EMBL" id="CP144698">
    <property type="protein sequence ID" value="WVZ17745.1"/>
    <property type="molecule type" value="Genomic_DNA"/>
</dbReference>
<evidence type="ECO:0000256" key="2">
    <source>
        <dbReference type="SAM" id="MobiDB-lite"/>
    </source>
</evidence>
<gene>
    <name evidence="3" type="ORF">V8G54_010727</name>
</gene>
<feature type="compositionally biased region" description="Basic and acidic residues" evidence="2">
    <location>
        <begin position="52"/>
        <end position="100"/>
    </location>
</feature>
<keyword evidence="4" id="KW-1185">Reference proteome</keyword>
<name>A0AAQ3NX30_VIGMU</name>
<dbReference type="AlphaFoldDB" id="A0AAQ3NX30"/>
<proteinExistence type="predicted"/>
<dbReference type="PANTHER" id="PTHR45811">
    <property type="entry name" value="COPPER TRANSPORT PROTEIN FAMILY-RELATED"/>
    <property type="match status" value="1"/>
</dbReference>
<evidence type="ECO:0000313" key="4">
    <source>
        <dbReference type="Proteomes" id="UP001374535"/>
    </source>
</evidence>